<keyword evidence="2" id="KW-1185">Reference proteome</keyword>
<proteinExistence type="predicted"/>
<protein>
    <submittedName>
        <fullName evidence="1">Uncharacterized protein</fullName>
    </submittedName>
</protein>
<evidence type="ECO:0000313" key="1">
    <source>
        <dbReference type="EMBL" id="UUY05946.1"/>
    </source>
</evidence>
<sequence>MISAVAVGVLGTAAFAPSAPAIGGGGGGGASATDGVCNYYYEWLGVTRFPLQPDPHATYTYVMPSNQAAEDGVGFLLRGQYPHAVWTSWMAYTGKAQPFDVANFVNNPPANTNNPIVPDEGSINPMQDGQPMNGEPRNFTVLWKPSQYAGDIADTLDGTTTADIDALNLKNYPSPGDDNDEANFWALANRVYNAFPGYNPGGSTKSTFPVVTAVDLETGEPVDCQEYNVLPDALQAPPTDPPDRQNKTVLSERIILKNGQRFFSVGGLGTVIGGEDGVQYAPPNPGDIVQWTRPNLLPGADVATIPPAQNCAGYLGTRTDPRRVTLIRIPRVANFTSNNVLAGDTTSLYPNPFSPSQPWQAAYTSLNMYGTSLNTYIPTSPNTGSIAGSEYKIDASGGTTVMVWPRNLNRFQQEALFNYAKRRGWAIMRGGTQGIASSANMLYRVKASASDFQGRLSNVPCFFGTTANPENTDKTWIDVPTGKGSPYAAAPYNLGPYAPSSVACERNVGSFTTIVETVTGRCERKLAGWISATGGSYYNPAPPSS</sequence>
<dbReference type="Proteomes" id="UP001058860">
    <property type="component" value="Chromosome"/>
</dbReference>
<reference evidence="2" key="1">
    <citation type="submission" date="2021-11" db="EMBL/GenBank/DDBJ databases">
        <title>Cultivation dependent microbiological survey of springs from the worlds oldest radium mine currently devoted to the extraction of radon-saturated water.</title>
        <authorList>
            <person name="Kapinusova G."/>
            <person name="Smrhova T."/>
            <person name="Strejcek M."/>
            <person name="Suman J."/>
            <person name="Jani K."/>
            <person name="Pajer P."/>
            <person name="Uhlik O."/>
        </authorList>
    </citation>
    <scope>NUCLEOTIDE SEQUENCE [LARGE SCALE GENOMIC DNA]</scope>
    <source>
        <strain evidence="2">J379</strain>
    </source>
</reference>
<name>A0ABY5PMS8_9ACTN</name>
<dbReference type="RefSeq" id="WP_353866384.1">
    <property type="nucleotide sequence ID" value="NZ_CP088295.1"/>
</dbReference>
<accession>A0ABY5PMS8</accession>
<organism evidence="1 2">
    <name type="scientific">Svornostia abyssi</name>
    <dbReference type="NCBI Taxonomy" id="2898438"/>
    <lineage>
        <taxon>Bacteria</taxon>
        <taxon>Bacillati</taxon>
        <taxon>Actinomycetota</taxon>
        <taxon>Thermoleophilia</taxon>
        <taxon>Solirubrobacterales</taxon>
        <taxon>Baekduiaceae</taxon>
        <taxon>Svornostia</taxon>
    </lineage>
</organism>
<dbReference type="EMBL" id="CP088295">
    <property type="protein sequence ID" value="UUY05946.1"/>
    <property type="molecule type" value="Genomic_DNA"/>
</dbReference>
<gene>
    <name evidence="1" type="ORF">LRS13_10635</name>
</gene>
<evidence type="ECO:0000313" key="2">
    <source>
        <dbReference type="Proteomes" id="UP001058860"/>
    </source>
</evidence>